<keyword evidence="3" id="KW-1185">Reference proteome</keyword>
<evidence type="ECO:0000313" key="2">
    <source>
        <dbReference type="EMBL" id="TDK65559.1"/>
    </source>
</evidence>
<dbReference type="InterPro" id="IPR050993">
    <property type="entry name" value="Isochorismatase_domain"/>
</dbReference>
<proteinExistence type="predicted"/>
<dbReference type="PANTHER" id="PTHR14119:SF3">
    <property type="entry name" value="ISOCHORISMATASE DOMAIN-CONTAINING PROTEIN 2"/>
    <property type="match status" value="1"/>
</dbReference>
<dbReference type="PANTHER" id="PTHR14119">
    <property type="entry name" value="HYDROLASE"/>
    <property type="match status" value="1"/>
</dbReference>
<dbReference type="SUPFAM" id="SSF52499">
    <property type="entry name" value="Isochorismatase-like hydrolases"/>
    <property type="match status" value="1"/>
</dbReference>
<sequence>MSKLADAENSILVVIDFQEKLMPAIDQGERVAQRASILAQVAQMLEIPIVATEQQPQRLGSSLPNLAALFSTTIAKSSFNACDEADFLSTLDLLREKSWRQDLCIVGCEAHVCVLQTVLGLLERGWKVKLVADAVGSRLDSNKNLALQRAAANGAEIVSSEMMIFEWLRDADHPNFRDILKLIKPL</sequence>
<reference evidence="2 3" key="1">
    <citation type="submission" date="2019-03" db="EMBL/GenBank/DDBJ databases">
        <title>Sapientia aquatica gen. nov., sp. nov., isolated from a crater lake.</title>
        <authorList>
            <person name="Felfoldi T."/>
            <person name="Szabo A."/>
            <person name="Toth E."/>
            <person name="Schumann P."/>
            <person name="Keki Z."/>
            <person name="Marialigeti K."/>
            <person name="Mathe I."/>
        </authorList>
    </citation>
    <scope>NUCLEOTIDE SEQUENCE [LARGE SCALE GENOMIC DNA]</scope>
    <source>
        <strain evidence="2 3">SA-152</strain>
    </source>
</reference>
<dbReference type="InterPro" id="IPR036380">
    <property type="entry name" value="Isochorismatase-like_sf"/>
</dbReference>
<dbReference type="AlphaFoldDB" id="A0A4R5W2Y0"/>
<dbReference type="EMBL" id="SMYL01000005">
    <property type="protein sequence ID" value="TDK65559.1"/>
    <property type="molecule type" value="Genomic_DNA"/>
</dbReference>
<dbReference type="OrthoDB" id="9796958at2"/>
<comment type="caution">
    <text evidence="2">The sequence shown here is derived from an EMBL/GenBank/DDBJ whole genome shotgun (WGS) entry which is preliminary data.</text>
</comment>
<dbReference type="InterPro" id="IPR000868">
    <property type="entry name" value="Isochorismatase-like_dom"/>
</dbReference>
<evidence type="ECO:0000313" key="3">
    <source>
        <dbReference type="Proteomes" id="UP000294829"/>
    </source>
</evidence>
<gene>
    <name evidence="2" type="ORF">E2I14_11445</name>
</gene>
<dbReference type="RefSeq" id="WP_133328581.1">
    <property type="nucleotide sequence ID" value="NZ_SMYL01000005.1"/>
</dbReference>
<evidence type="ECO:0000259" key="1">
    <source>
        <dbReference type="Pfam" id="PF00857"/>
    </source>
</evidence>
<name>A0A4R5W2Y0_9BURK</name>
<feature type="domain" description="Isochorismatase-like" evidence="1">
    <location>
        <begin position="10"/>
        <end position="161"/>
    </location>
</feature>
<organism evidence="2 3">
    <name type="scientific">Sapientia aquatica</name>
    <dbReference type="NCBI Taxonomy" id="1549640"/>
    <lineage>
        <taxon>Bacteria</taxon>
        <taxon>Pseudomonadati</taxon>
        <taxon>Pseudomonadota</taxon>
        <taxon>Betaproteobacteria</taxon>
        <taxon>Burkholderiales</taxon>
        <taxon>Oxalobacteraceae</taxon>
        <taxon>Sapientia</taxon>
    </lineage>
</organism>
<dbReference type="Proteomes" id="UP000294829">
    <property type="component" value="Unassembled WGS sequence"/>
</dbReference>
<protein>
    <submittedName>
        <fullName evidence="2">Isochorismatase family protein</fullName>
    </submittedName>
</protein>
<dbReference type="Pfam" id="PF00857">
    <property type="entry name" value="Isochorismatase"/>
    <property type="match status" value="1"/>
</dbReference>
<accession>A0A4R5W2Y0</accession>
<dbReference type="Gene3D" id="3.40.50.850">
    <property type="entry name" value="Isochorismatase-like"/>
    <property type="match status" value="1"/>
</dbReference>